<feature type="coiled-coil region" evidence="8">
    <location>
        <begin position="89"/>
        <end position="146"/>
    </location>
</feature>
<feature type="domain" description="Leucine zipper with capping helix" evidence="10">
    <location>
        <begin position="150"/>
        <end position="207"/>
    </location>
</feature>
<dbReference type="SUPFAM" id="SSF46785">
    <property type="entry name" value="Winged helix' DNA-binding domain"/>
    <property type="match status" value="1"/>
</dbReference>
<feature type="domain" description="Homologous-pairing protein 2 winged helix" evidence="9">
    <location>
        <begin position="10"/>
        <end position="68"/>
    </location>
</feature>
<evidence type="ECO:0000256" key="4">
    <source>
        <dbReference type="ARBA" id="ARBA00023054"/>
    </source>
</evidence>
<dbReference type="InterPro" id="IPR010776">
    <property type="entry name" value="Hop2_WH_dom"/>
</dbReference>
<comment type="subcellular location">
    <subcellularLocation>
        <location evidence="1">Nucleus</location>
    </subcellularLocation>
</comment>
<evidence type="ECO:0000313" key="12">
    <source>
        <dbReference type="RefSeq" id="XP_014665357.1"/>
    </source>
</evidence>
<evidence type="ECO:0000256" key="2">
    <source>
        <dbReference type="ARBA" id="ARBA00007922"/>
    </source>
</evidence>
<keyword evidence="11" id="KW-1185">Reference proteome</keyword>
<evidence type="ECO:0000256" key="3">
    <source>
        <dbReference type="ARBA" id="ARBA00016093"/>
    </source>
</evidence>
<dbReference type="InterPro" id="IPR040661">
    <property type="entry name" value="LZ3wCH"/>
</dbReference>
<reference evidence="12 13" key="1">
    <citation type="submission" date="2025-05" db="UniProtKB">
        <authorList>
            <consortium name="RefSeq"/>
        </authorList>
    </citation>
    <scope>IDENTIFICATION</scope>
</reference>
<name>A0ABM1DZI6_PRICU</name>
<accession>A0ABM1DZI6</accession>
<dbReference type="Proteomes" id="UP000695022">
    <property type="component" value="Unplaced"/>
</dbReference>
<dbReference type="PANTHER" id="PTHR15938:SF0">
    <property type="entry name" value="HOMOLOGOUS-PAIRING PROTEIN 2 HOMOLOG"/>
    <property type="match status" value="1"/>
</dbReference>
<evidence type="ECO:0000259" key="10">
    <source>
        <dbReference type="Pfam" id="PF18517"/>
    </source>
</evidence>
<evidence type="ECO:0000256" key="7">
    <source>
        <dbReference type="ARBA" id="ARBA00023254"/>
    </source>
</evidence>
<evidence type="ECO:0000313" key="14">
    <source>
        <dbReference type="RefSeq" id="XP_014665359.1"/>
    </source>
</evidence>
<comment type="similarity">
    <text evidence="2">Belongs to the HOP2 family.</text>
</comment>
<keyword evidence="5" id="KW-0233">DNA recombination</keyword>
<evidence type="ECO:0000259" key="9">
    <source>
        <dbReference type="Pfam" id="PF07106"/>
    </source>
</evidence>
<gene>
    <name evidence="12 13 14" type="primary">LOC106807519</name>
</gene>
<dbReference type="Gene3D" id="1.10.10.10">
    <property type="entry name" value="Winged helix-like DNA-binding domain superfamily/Winged helix DNA-binding domain"/>
    <property type="match status" value="1"/>
</dbReference>
<dbReference type="PANTHER" id="PTHR15938">
    <property type="entry name" value="TBP-1 INTERACTING PROTEIN"/>
    <property type="match status" value="1"/>
</dbReference>
<keyword evidence="7" id="KW-0469">Meiosis</keyword>
<sequence>MSKGGNDHTAEAAILAYLNRENRPYSAIDIFNNLHKEYGKTAVVRALESMAEKGSIKEKVYGKQKVYLPDQSGFPVVDDAELKKMDMQINQMTEKLKGSQGSLHTMENEIKTLKSSLTTEQAMDRLQAIEDECERYQHRLKKIKGVSNAVSPEEKDKIYKAKAHYMKEWRKRKRMTMDVLNAILDGYPKSKKELLEEIGLETDEDCGVCMPKT</sequence>
<evidence type="ECO:0000313" key="13">
    <source>
        <dbReference type="RefSeq" id="XP_014665358.1"/>
    </source>
</evidence>
<evidence type="ECO:0000256" key="8">
    <source>
        <dbReference type="SAM" id="Coils"/>
    </source>
</evidence>
<dbReference type="GeneID" id="106807519"/>
<dbReference type="RefSeq" id="XP_014665357.1">
    <property type="nucleotide sequence ID" value="XM_014809871.1"/>
</dbReference>
<evidence type="ECO:0000313" key="11">
    <source>
        <dbReference type="Proteomes" id="UP000695022"/>
    </source>
</evidence>
<organism evidence="11 12">
    <name type="scientific">Priapulus caudatus</name>
    <name type="common">Priapulid worm</name>
    <dbReference type="NCBI Taxonomy" id="37621"/>
    <lineage>
        <taxon>Eukaryota</taxon>
        <taxon>Metazoa</taxon>
        <taxon>Ecdysozoa</taxon>
        <taxon>Scalidophora</taxon>
        <taxon>Priapulida</taxon>
        <taxon>Priapulimorpha</taxon>
        <taxon>Priapulimorphida</taxon>
        <taxon>Priapulidae</taxon>
        <taxon>Priapulus</taxon>
    </lineage>
</organism>
<dbReference type="RefSeq" id="XP_014665359.1">
    <property type="nucleotide sequence ID" value="XM_014809873.1"/>
</dbReference>
<protein>
    <recommendedName>
        <fullName evidence="3">Homologous-pairing protein 2 homolog</fullName>
    </recommendedName>
</protein>
<evidence type="ECO:0000256" key="5">
    <source>
        <dbReference type="ARBA" id="ARBA00023172"/>
    </source>
</evidence>
<keyword evidence="6" id="KW-0539">Nucleus</keyword>
<evidence type="ECO:0000256" key="6">
    <source>
        <dbReference type="ARBA" id="ARBA00023242"/>
    </source>
</evidence>
<proteinExistence type="inferred from homology"/>
<keyword evidence="4 8" id="KW-0175">Coiled coil</keyword>
<dbReference type="InterPro" id="IPR036390">
    <property type="entry name" value="WH_DNA-bd_sf"/>
</dbReference>
<evidence type="ECO:0000256" key="1">
    <source>
        <dbReference type="ARBA" id="ARBA00004123"/>
    </source>
</evidence>
<dbReference type="Pfam" id="PF07106">
    <property type="entry name" value="WHD_TBPIP"/>
    <property type="match status" value="1"/>
</dbReference>
<dbReference type="InterPro" id="IPR036388">
    <property type="entry name" value="WH-like_DNA-bd_sf"/>
</dbReference>
<dbReference type="Pfam" id="PF18517">
    <property type="entry name" value="LZ3wCH"/>
    <property type="match status" value="1"/>
</dbReference>
<dbReference type="RefSeq" id="XP_014665358.1">
    <property type="nucleotide sequence ID" value="XM_014809872.1"/>
</dbReference>